<dbReference type="GO" id="GO:0032259">
    <property type="term" value="P:methylation"/>
    <property type="evidence" value="ECO:0007669"/>
    <property type="project" value="UniProtKB-KW"/>
</dbReference>
<sequence>MPDTKSDNQDLKPHFDDVQAHYDLSDDFFRLFLDPTQTYSCAYFERDDMTLEEAQIAKIDLSLGKLGLEPGMTLLDVGCGWGATVNRALERFDVNVVGLTLSKNQQAHVKQLLEKSESPRSKEVLLEGWEQFHGKVDRIVSIGAFEHFGRDRYDDFFEMAHSALPDDGVMMLHTIVKPSDEEFKERALPLTMTKLKFFKFIMDEIFPGGDLPQVVAVKEHAERAGFEVAKVQPLQLHYARTLEIWAAALEARRDEAIVIQSEVVYDRYMRYLTGCAELFAKGYTDVCQFTLKKA</sequence>
<comment type="caution">
    <text evidence="8">The sequence shown here is derived from an EMBL/GenBank/DDBJ whole genome shotgun (WGS) entry which is preliminary data.</text>
</comment>
<dbReference type="InterPro" id="IPR047672">
    <property type="entry name" value="CMAS_actinobact"/>
</dbReference>
<dbReference type="OrthoDB" id="9782855at2"/>
<feature type="binding site" evidence="7">
    <location>
        <begin position="100"/>
        <end position="105"/>
    </location>
    <ligand>
        <name>S-adenosyl-L-methionine</name>
        <dbReference type="ChEBI" id="CHEBI:59789"/>
    </ligand>
</feature>
<dbReference type="PANTHER" id="PTHR43667:SF1">
    <property type="entry name" value="CYCLOPROPANE-FATTY-ACYL-PHOSPHOLIPID SYNTHASE"/>
    <property type="match status" value="1"/>
</dbReference>
<evidence type="ECO:0000256" key="3">
    <source>
        <dbReference type="ARBA" id="ARBA00022679"/>
    </source>
</evidence>
<dbReference type="CDD" id="cd02440">
    <property type="entry name" value="AdoMet_MTases"/>
    <property type="match status" value="1"/>
</dbReference>
<dbReference type="PIRSF" id="PIRSF003085">
    <property type="entry name" value="CMAS"/>
    <property type="match status" value="1"/>
</dbReference>
<organism evidence="8 9">
    <name type="scientific">Mycolicibacterium hodleri</name>
    <dbReference type="NCBI Taxonomy" id="49897"/>
    <lineage>
        <taxon>Bacteria</taxon>
        <taxon>Bacillati</taxon>
        <taxon>Actinomycetota</taxon>
        <taxon>Actinomycetes</taxon>
        <taxon>Mycobacteriales</taxon>
        <taxon>Mycobacteriaceae</taxon>
        <taxon>Mycolicibacterium</taxon>
    </lineage>
</organism>
<evidence type="ECO:0000256" key="4">
    <source>
        <dbReference type="ARBA" id="ARBA00022691"/>
    </source>
</evidence>
<accession>A0A502E9H1</accession>
<feature type="binding site" evidence="7">
    <location>
        <begin position="39"/>
        <end position="40"/>
    </location>
    <ligand>
        <name>S-adenosyl-L-methionine</name>
        <dbReference type="ChEBI" id="CHEBI:59789"/>
    </ligand>
</feature>
<dbReference type="GO" id="GO:0008168">
    <property type="term" value="F:methyltransferase activity"/>
    <property type="evidence" value="ECO:0007669"/>
    <property type="project" value="UniProtKB-KW"/>
</dbReference>
<keyword evidence="5" id="KW-0443">Lipid metabolism</keyword>
<dbReference type="Pfam" id="PF02353">
    <property type="entry name" value="CMAS"/>
    <property type="match status" value="1"/>
</dbReference>
<dbReference type="Proteomes" id="UP000320095">
    <property type="component" value="Unassembled WGS sequence"/>
</dbReference>
<dbReference type="InterPro" id="IPR050723">
    <property type="entry name" value="CFA/CMAS"/>
</dbReference>
<evidence type="ECO:0000256" key="2">
    <source>
        <dbReference type="ARBA" id="ARBA00022603"/>
    </source>
</evidence>
<dbReference type="EMBL" id="RCZG01000005">
    <property type="protein sequence ID" value="TPG33649.1"/>
    <property type="molecule type" value="Genomic_DNA"/>
</dbReference>
<dbReference type="SUPFAM" id="SSF53335">
    <property type="entry name" value="S-adenosyl-L-methionine-dependent methyltransferases"/>
    <property type="match status" value="1"/>
</dbReference>
<dbReference type="AlphaFoldDB" id="A0A502E9H1"/>
<feature type="binding site" evidence="7">
    <location>
        <begin position="74"/>
        <end position="82"/>
    </location>
    <ligand>
        <name>S-adenosyl-L-methionine</name>
        <dbReference type="ChEBI" id="CHEBI:59789"/>
    </ligand>
</feature>
<keyword evidence="3 8" id="KW-0808">Transferase</keyword>
<protein>
    <submittedName>
        <fullName evidence="8">Class I SAM-dependent methyltransferase</fullName>
    </submittedName>
</protein>
<feature type="active site" evidence="6">
    <location>
        <position position="275"/>
    </location>
</feature>
<gene>
    <name evidence="8" type="ORF">EAH80_15430</name>
</gene>
<comment type="similarity">
    <text evidence="1">Belongs to the CFA/CMAS family.</text>
</comment>
<dbReference type="FunFam" id="3.40.50.150:FF:000115">
    <property type="entry name" value="Cyclopropane mycolic acid synthase 1"/>
    <property type="match status" value="1"/>
</dbReference>
<dbReference type="PANTHER" id="PTHR43667">
    <property type="entry name" value="CYCLOPROPANE-FATTY-ACYL-PHOSPHOLIPID SYNTHASE"/>
    <property type="match status" value="1"/>
</dbReference>
<keyword evidence="4" id="KW-0949">S-adenosyl-L-methionine</keyword>
<proteinExistence type="inferred from homology"/>
<keyword evidence="9" id="KW-1185">Reference proteome</keyword>
<dbReference type="NCBIfam" id="NF040660">
    <property type="entry name" value="mycolic_MTase"/>
    <property type="match status" value="1"/>
</dbReference>
<name>A0A502E9H1_9MYCO</name>
<evidence type="ECO:0000313" key="9">
    <source>
        <dbReference type="Proteomes" id="UP000320095"/>
    </source>
</evidence>
<dbReference type="Gene3D" id="3.40.50.150">
    <property type="entry name" value="Vaccinia Virus protein VP39"/>
    <property type="match status" value="1"/>
</dbReference>
<reference evidence="8 9" key="1">
    <citation type="journal article" date="2019" name="Environ. Microbiol.">
        <title>Species interactions and distinct microbial communities in high Arctic permafrost affected cryosols are associated with the CH4 and CO2 gas fluxes.</title>
        <authorList>
            <person name="Altshuler I."/>
            <person name="Hamel J."/>
            <person name="Turney S."/>
            <person name="Magnuson E."/>
            <person name="Levesque R."/>
            <person name="Greer C."/>
            <person name="Whyte L.G."/>
        </authorList>
    </citation>
    <scope>NUCLEOTIDE SEQUENCE [LARGE SCALE GENOMIC DNA]</scope>
    <source>
        <strain evidence="8 9">S5.20</strain>
    </source>
</reference>
<feature type="binding site" evidence="7">
    <location>
        <begin position="129"/>
        <end position="130"/>
    </location>
    <ligand>
        <name>S-adenosyl-L-methionine</name>
        <dbReference type="ChEBI" id="CHEBI:59789"/>
    </ligand>
</feature>
<evidence type="ECO:0000256" key="7">
    <source>
        <dbReference type="PIRSR" id="PIRSR003085-2"/>
    </source>
</evidence>
<dbReference type="InterPro" id="IPR003333">
    <property type="entry name" value="CMAS"/>
</dbReference>
<dbReference type="GO" id="GO:0008610">
    <property type="term" value="P:lipid biosynthetic process"/>
    <property type="evidence" value="ECO:0007669"/>
    <property type="project" value="InterPro"/>
</dbReference>
<dbReference type="InterPro" id="IPR029063">
    <property type="entry name" value="SAM-dependent_MTases_sf"/>
</dbReference>
<keyword evidence="2 8" id="KW-0489">Methyltransferase</keyword>
<evidence type="ECO:0000313" key="8">
    <source>
        <dbReference type="EMBL" id="TPG33649.1"/>
    </source>
</evidence>
<evidence type="ECO:0000256" key="5">
    <source>
        <dbReference type="ARBA" id="ARBA00023098"/>
    </source>
</evidence>
<evidence type="ECO:0000256" key="6">
    <source>
        <dbReference type="PIRSR" id="PIRSR003085-1"/>
    </source>
</evidence>
<evidence type="ECO:0000256" key="1">
    <source>
        <dbReference type="ARBA" id="ARBA00010815"/>
    </source>
</evidence>
<dbReference type="RefSeq" id="WP_140692388.1">
    <property type="nucleotide sequence ID" value="NZ_RCZG01000005.1"/>
</dbReference>